<keyword evidence="4 8" id="KW-0554">One-carbon metabolism</keyword>
<dbReference type="Gene3D" id="3.40.50.720">
    <property type="entry name" value="NAD(P)-binding Rossmann-like Domain"/>
    <property type="match status" value="1"/>
</dbReference>
<evidence type="ECO:0000313" key="12">
    <source>
        <dbReference type="Proteomes" id="UP000261580"/>
    </source>
</evidence>
<dbReference type="GO" id="GO:0048269">
    <property type="term" value="C:methionine adenosyltransferase complex"/>
    <property type="evidence" value="ECO:0007669"/>
    <property type="project" value="TreeGrafter"/>
</dbReference>
<evidence type="ECO:0000256" key="2">
    <source>
        <dbReference type="ARBA" id="ARBA00008656"/>
    </source>
</evidence>
<dbReference type="GO" id="GO:0006730">
    <property type="term" value="P:one-carbon metabolic process"/>
    <property type="evidence" value="ECO:0007669"/>
    <property type="project" value="UniProtKB-KW"/>
</dbReference>
<dbReference type="Pfam" id="PF04321">
    <property type="entry name" value="RmlD_sub_bind"/>
    <property type="match status" value="1"/>
</dbReference>
<dbReference type="SUPFAM" id="SSF51735">
    <property type="entry name" value="NAD(P)-binding Rossmann-fold domains"/>
    <property type="match status" value="1"/>
</dbReference>
<dbReference type="UniPathway" id="UPA00315">
    <property type="reaction ID" value="UER00080"/>
</dbReference>
<dbReference type="CDD" id="cd05254">
    <property type="entry name" value="dTDP_HR_like_SDR_e"/>
    <property type="match status" value="1"/>
</dbReference>
<keyword evidence="12" id="KW-1185">Reference proteome</keyword>
<reference evidence="11" key="2">
    <citation type="submission" date="2025-09" db="UniProtKB">
        <authorList>
            <consortium name="Ensembl"/>
        </authorList>
    </citation>
    <scope>IDENTIFICATION</scope>
</reference>
<dbReference type="Proteomes" id="UP000261580">
    <property type="component" value="Unassembled WGS sequence"/>
</dbReference>
<dbReference type="STRING" id="32507.ENSNBRP00000031765"/>
<dbReference type="InterPro" id="IPR036291">
    <property type="entry name" value="NAD(P)-bd_dom_sf"/>
</dbReference>
<evidence type="ECO:0000256" key="6">
    <source>
        <dbReference type="ARBA" id="ARBA00045998"/>
    </source>
</evidence>
<comment type="similarity">
    <text evidence="2 8">Belongs to the dTDP-4-dehydrorhamnose reductase family. MAT2B subfamily.</text>
</comment>
<dbReference type="PANTHER" id="PTHR10491:SF4">
    <property type="entry name" value="METHIONINE ADENOSYLTRANSFERASE 2 SUBUNIT BETA"/>
    <property type="match status" value="1"/>
</dbReference>
<comment type="pathway">
    <text evidence="1 8">Amino-acid biosynthesis; S-adenosyl-L-methionine biosynthesis; S-adenosyl-L-methionine from L-methionine: step 1/1.</text>
</comment>
<name>A0A3Q4I5A6_NEOBR</name>
<evidence type="ECO:0000259" key="10">
    <source>
        <dbReference type="Pfam" id="PF04321"/>
    </source>
</evidence>
<reference evidence="11" key="1">
    <citation type="submission" date="2025-08" db="UniProtKB">
        <authorList>
            <consortium name="Ensembl"/>
        </authorList>
    </citation>
    <scope>IDENTIFICATION</scope>
</reference>
<feature type="domain" description="RmlD-like substrate binding" evidence="10">
    <location>
        <begin position="29"/>
        <end position="290"/>
    </location>
</feature>
<dbReference type="PANTHER" id="PTHR10491">
    <property type="entry name" value="DTDP-4-DEHYDRORHAMNOSE REDUCTASE"/>
    <property type="match status" value="1"/>
</dbReference>
<dbReference type="Bgee" id="ENSNBRG00000024106">
    <property type="expression patterns" value="Expressed in brain and 8 other cell types or tissues"/>
</dbReference>
<dbReference type="GeneTree" id="ENSGT00390000006721"/>
<dbReference type="AlphaFoldDB" id="A0A3Q4I5A6"/>
<dbReference type="InterPro" id="IPR029903">
    <property type="entry name" value="RmlD-like-bd"/>
</dbReference>
<evidence type="ECO:0000256" key="1">
    <source>
        <dbReference type="ARBA" id="ARBA00005224"/>
    </source>
</evidence>
<evidence type="ECO:0000256" key="7">
    <source>
        <dbReference type="ARBA" id="ARBA00046786"/>
    </source>
</evidence>
<evidence type="ECO:0000313" key="11">
    <source>
        <dbReference type="Ensembl" id="ENSNBRP00000031765.1"/>
    </source>
</evidence>
<evidence type="ECO:0000256" key="4">
    <source>
        <dbReference type="ARBA" id="ARBA00022563"/>
    </source>
</evidence>
<organism evidence="11 12">
    <name type="scientific">Neolamprologus brichardi</name>
    <name type="common">Fairy cichlid</name>
    <name type="synonym">Lamprologus brichardi</name>
    <dbReference type="NCBI Taxonomy" id="32507"/>
    <lineage>
        <taxon>Eukaryota</taxon>
        <taxon>Metazoa</taxon>
        <taxon>Chordata</taxon>
        <taxon>Craniata</taxon>
        <taxon>Vertebrata</taxon>
        <taxon>Euteleostomi</taxon>
        <taxon>Actinopterygii</taxon>
        <taxon>Neopterygii</taxon>
        <taxon>Teleostei</taxon>
        <taxon>Neoteleostei</taxon>
        <taxon>Acanthomorphata</taxon>
        <taxon>Ovalentaria</taxon>
        <taxon>Cichlomorphae</taxon>
        <taxon>Cichliformes</taxon>
        <taxon>Cichlidae</taxon>
        <taxon>African cichlids</taxon>
        <taxon>Pseudocrenilabrinae</taxon>
        <taxon>Lamprologini</taxon>
        <taxon>Neolamprologus</taxon>
    </lineage>
</organism>
<accession>A0A3Q4I5A6</accession>
<dbReference type="GO" id="GO:0006556">
    <property type="term" value="P:S-adenosylmethionine biosynthetic process"/>
    <property type="evidence" value="ECO:0007669"/>
    <property type="project" value="UniProtKB-UniPathway"/>
</dbReference>
<dbReference type="Ensembl" id="ENSNBRT00000032568.1">
    <property type="protein sequence ID" value="ENSNBRP00000031765.1"/>
    <property type="gene ID" value="ENSNBRG00000024106.1"/>
</dbReference>
<evidence type="ECO:0000256" key="9">
    <source>
        <dbReference type="SAM" id="MobiDB-lite"/>
    </source>
</evidence>
<dbReference type="InterPro" id="IPR005913">
    <property type="entry name" value="dTDP_dehydrorham_reduct"/>
</dbReference>
<comment type="function">
    <text evidence="6">Regulatory subunit of S-adenosylmethionine synthetase 2, an enzyme that catalyzes the formation of S-adenosylmethionine from methionine and ATP. Regulates MAT2A catalytic activity by changing its kinetic properties, increasing its affinity for L-methionine. Can bind NADP (in vitro).</text>
</comment>
<feature type="compositionally biased region" description="Basic and acidic residues" evidence="9">
    <location>
        <begin position="336"/>
        <end position="347"/>
    </location>
</feature>
<sequence>MSCAGAELRILFSPGRVQLVQELLVGAPRVLVTGATGLLGRAVCREFHSAGWTVTGTGYRRARLRLLRCDLTDEDAVRGLLHEYKPDVIVHCAAERRPDVMERHTEAAVNLNVHATSTLAKEAATCGALFLYISTDYVFDGRNPPYGEDDSPNPLNVYGRSKLEGEREALRHCPGAVVLRVPVLFGEVESVTESVVTSLYLKVQEASEESCTLDHVLQRFPTDARDVAAVCRKLSERARQDPSIKGVFHFSGKEQMTKYEMAVAIAQAFNLPSGHLIPVSEQPAGGALRRSEVKDIPHAVSCSGYLCPPSHTPEAQPVYTHEEESLTHTHTHTHTHTGEPHLCRSDW</sequence>
<evidence type="ECO:0000256" key="5">
    <source>
        <dbReference type="ARBA" id="ARBA00029977"/>
    </source>
</evidence>
<proteinExistence type="inferred from homology"/>
<evidence type="ECO:0000256" key="3">
    <source>
        <dbReference type="ARBA" id="ARBA00021596"/>
    </source>
</evidence>
<evidence type="ECO:0000256" key="8">
    <source>
        <dbReference type="RuleBase" id="RU364081"/>
    </source>
</evidence>
<dbReference type="GO" id="GO:0048270">
    <property type="term" value="F:methionine adenosyltransferase regulator activity"/>
    <property type="evidence" value="ECO:0007669"/>
    <property type="project" value="TreeGrafter"/>
</dbReference>
<comment type="subunit">
    <text evidence="7 8">Heterotrimer; composed of a catalytic MAT2A homodimer that binds one regulatory MAT2B chain. Heterohexamer; composed of a central, catalytic MAT2A homotetramer flanked on either side by a regulatory MAT2B chain. NADP binding increases the affinity for MAT2A.</text>
</comment>
<feature type="region of interest" description="Disordered" evidence="9">
    <location>
        <begin position="327"/>
        <end position="347"/>
    </location>
</feature>
<protein>
    <recommendedName>
        <fullName evidence="3 8">Methionine adenosyltransferase 2 subunit beta</fullName>
    </recommendedName>
    <alternativeName>
        <fullName evidence="5 8">Methionine adenosyltransferase II beta</fullName>
    </alternativeName>
</protein>